<evidence type="ECO:0000313" key="3">
    <source>
        <dbReference type="Proteomes" id="UP000005446"/>
    </source>
</evidence>
<keyword evidence="3" id="KW-1185">Reference proteome</keyword>
<protein>
    <submittedName>
        <fullName evidence="2">Uncharacterized protein</fullName>
    </submittedName>
</protein>
<feature type="compositionally biased region" description="Acidic residues" evidence="1">
    <location>
        <begin position="70"/>
        <end position="85"/>
    </location>
</feature>
<feature type="region of interest" description="Disordered" evidence="1">
    <location>
        <begin position="66"/>
        <end position="118"/>
    </location>
</feature>
<dbReference type="OrthoDB" id="3564068at2759"/>
<evidence type="ECO:0000313" key="2">
    <source>
        <dbReference type="EMBL" id="EHL02168.1"/>
    </source>
</evidence>
<dbReference type="Proteomes" id="UP000005446">
    <property type="component" value="Unassembled WGS sequence"/>
</dbReference>
<dbReference type="EMBL" id="AGUE01000032">
    <property type="protein sequence ID" value="EHL02168.1"/>
    <property type="molecule type" value="Genomic_DNA"/>
</dbReference>
<comment type="caution">
    <text evidence="2">The sequence shown here is derived from an EMBL/GenBank/DDBJ whole genome shotgun (WGS) entry which is preliminary data.</text>
</comment>
<dbReference type="HOGENOM" id="CLU_1214870_0_0_1"/>
<accession>H0EH27</accession>
<reference evidence="2 3" key="1">
    <citation type="journal article" date="2012" name="Eukaryot. Cell">
        <title>Genome sequence of the fungus Glarea lozoyensis: the first genome sequence of a species from the Helotiaceae family.</title>
        <authorList>
            <person name="Youssar L."/>
            <person name="Gruening B.A."/>
            <person name="Erxleben A."/>
            <person name="Guenther S."/>
            <person name="Huettel W."/>
        </authorList>
    </citation>
    <scope>NUCLEOTIDE SEQUENCE [LARGE SCALE GENOMIC DNA]</scope>
    <source>
        <strain evidence="3">ATCC 74030 / MF5533</strain>
    </source>
</reference>
<proteinExistence type="predicted"/>
<sequence>MGEAISFAFPVDVDYDVNDERHVFDEGLSEDESTDSGLSSNYEELMDFDAANYIVVVREHVKWPSKVDSNDEQLEDEDYEPEEAGENGTMPSSDDGSSFADDDTPESEITPGKCSSPVPTTLHELCKADLHMKEQKECRDRLYSRVTELREGLREIELQIPEAELYLQIAEKNIETKRAANNAVLEVSGLSLELFDAYKEFCESLHPEFGLRDGFSIQCNSKHNNSYV</sequence>
<name>H0EH27_GLAL7</name>
<dbReference type="InParanoid" id="H0EH27"/>
<organism evidence="2 3">
    <name type="scientific">Glarea lozoyensis (strain ATCC 74030 / MF5533)</name>
    <dbReference type="NCBI Taxonomy" id="1104152"/>
    <lineage>
        <taxon>Eukaryota</taxon>
        <taxon>Fungi</taxon>
        <taxon>Dikarya</taxon>
        <taxon>Ascomycota</taxon>
        <taxon>Pezizomycotina</taxon>
        <taxon>Leotiomycetes</taxon>
        <taxon>Helotiales</taxon>
        <taxon>Helotiaceae</taxon>
        <taxon>Glarea</taxon>
    </lineage>
</organism>
<gene>
    <name evidence="2" type="ORF">M7I_1762</name>
</gene>
<dbReference type="AlphaFoldDB" id="H0EH27"/>
<evidence type="ECO:0000256" key="1">
    <source>
        <dbReference type="SAM" id="MobiDB-lite"/>
    </source>
</evidence>